<evidence type="ECO:0000256" key="4">
    <source>
        <dbReference type="ARBA" id="ARBA00022840"/>
    </source>
</evidence>
<dbReference type="InterPro" id="IPR050086">
    <property type="entry name" value="MetN_ABC_transporter-like"/>
</dbReference>
<sequence>MKEEVLLKVRNLKKSYGEIEALKGIDLDVKKGEVVVVLGPSGCGKSTFLRCLNGLENIKEGEITLKGHGILGKEVEFEKVRGTIGMVFQSYELFPHMNVINNILLGPTKAQNRDKEEVTKQADELLKRVGLFNRKFAYPRELSGGQKQRIAIVRALCMNPEMMLFDEVTAALDPEMVREVLLVLLELAQNGMTMVVVTHELEFAKHVADKIVFMEEGTIVEVSTPEEFFSNPKTERAKSFLASFDLYKEK</sequence>
<dbReference type="PANTHER" id="PTHR43166:SF4">
    <property type="entry name" value="PHOSPHONATES IMPORT ATP-BINDING PROTEIN PHNC"/>
    <property type="match status" value="1"/>
</dbReference>
<evidence type="ECO:0000313" key="6">
    <source>
        <dbReference type="EMBL" id="MPL95001.1"/>
    </source>
</evidence>
<dbReference type="PROSITE" id="PS50893">
    <property type="entry name" value="ABC_TRANSPORTER_2"/>
    <property type="match status" value="1"/>
</dbReference>
<organism evidence="6">
    <name type="scientific">bioreactor metagenome</name>
    <dbReference type="NCBI Taxonomy" id="1076179"/>
    <lineage>
        <taxon>unclassified sequences</taxon>
        <taxon>metagenomes</taxon>
        <taxon>ecological metagenomes</taxon>
    </lineage>
</organism>
<dbReference type="SUPFAM" id="SSF52540">
    <property type="entry name" value="P-loop containing nucleoside triphosphate hydrolases"/>
    <property type="match status" value="1"/>
</dbReference>
<dbReference type="AlphaFoldDB" id="A0A644VUC4"/>
<evidence type="ECO:0000256" key="3">
    <source>
        <dbReference type="ARBA" id="ARBA00022741"/>
    </source>
</evidence>
<dbReference type="GO" id="GO:0005524">
    <property type="term" value="F:ATP binding"/>
    <property type="evidence" value="ECO:0007669"/>
    <property type="project" value="UniProtKB-KW"/>
</dbReference>
<reference evidence="6" key="1">
    <citation type="submission" date="2019-08" db="EMBL/GenBank/DDBJ databases">
        <authorList>
            <person name="Kucharzyk K."/>
            <person name="Murdoch R.W."/>
            <person name="Higgins S."/>
            <person name="Loffler F."/>
        </authorList>
    </citation>
    <scope>NUCLEOTIDE SEQUENCE</scope>
</reference>
<dbReference type="InterPro" id="IPR003439">
    <property type="entry name" value="ABC_transporter-like_ATP-bd"/>
</dbReference>
<dbReference type="InterPro" id="IPR027417">
    <property type="entry name" value="P-loop_NTPase"/>
</dbReference>
<evidence type="ECO:0000256" key="2">
    <source>
        <dbReference type="ARBA" id="ARBA00022448"/>
    </source>
</evidence>
<keyword evidence="4 6" id="KW-0067">ATP-binding</keyword>
<dbReference type="InterPro" id="IPR017871">
    <property type="entry name" value="ABC_transporter-like_CS"/>
</dbReference>
<dbReference type="FunFam" id="3.40.50.300:FF:000020">
    <property type="entry name" value="Amino acid ABC transporter ATP-binding component"/>
    <property type="match status" value="1"/>
</dbReference>
<dbReference type="GO" id="GO:0016887">
    <property type="term" value="F:ATP hydrolysis activity"/>
    <property type="evidence" value="ECO:0007669"/>
    <property type="project" value="InterPro"/>
</dbReference>
<keyword evidence="2" id="KW-0813">Transport</keyword>
<protein>
    <submittedName>
        <fullName evidence="6">Arginine transport ATP-binding protein ArtM</fullName>
    </submittedName>
</protein>
<dbReference type="InterPro" id="IPR030679">
    <property type="entry name" value="ABC_ATPase_HisP-typ"/>
</dbReference>
<dbReference type="Gene3D" id="3.40.50.300">
    <property type="entry name" value="P-loop containing nucleotide triphosphate hydrolases"/>
    <property type="match status" value="1"/>
</dbReference>
<keyword evidence="3" id="KW-0547">Nucleotide-binding</keyword>
<proteinExistence type="inferred from homology"/>
<name>A0A644VUC4_9ZZZZ</name>
<gene>
    <name evidence="6" type="primary">artM_8</name>
    <name evidence="6" type="ORF">SDC9_41164</name>
</gene>
<evidence type="ECO:0000256" key="1">
    <source>
        <dbReference type="ARBA" id="ARBA00005417"/>
    </source>
</evidence>
<dbReference type="EMBL" id="VSSQ01000450">
    <property type="protein sequence ID" value="MPL95001.1"/>
    <property type="molecule type" value="Genomic_DNA"/>
</dbReference>
<dbReference type="PANTHER" id="PTHR43166">
    <property type="entry name" value="AMINO ACID IMPORT ATP-BINDING PROTEIN"/>
    <property type="match status" value="1"/>
</dbReference>
<comment type="caution">
    <text evidence="6">The sequence shown here is derived from an EMBL/GenBank/DDBJ whole genome shotgun (WGS) entry which is preliminary data.</text>
</comment>
<accession>A0A644VUC4</accession>
<feature type="domain" description="ABC transporter" evidence="5">
    <location>
        <begin position="7"/>
        <end position="241"/>
    </location>
</feature>
<comment type="similarity">
    <text evidence="1">Belongs to the ABC transporter superfamily.</text>
</comment>
<evidence type="ECO:0000259" key="5">
    <source>
        <dbReference type="PROSITE" id="PS50893"/>
    </source>
</evidence>
<dbReference type="SMART" id="SM00382">
    <property type="entry name" value="AAA"/>
    <property type="match status" value="1"/>
</dbReference>
<dbReference type="GO" id="GO:0015424">
    <property type="term" value="F:ABC-type amino acid transporter activity"/>
    <property type="evidence" value="ECO:0007669"/>
    <property type="project" value="InterPro"/>
</dbReference>
<dbReference type="Pfam" id="PF00005">
    <property type="entry name" value="ABC_tran"/>
    <property type="match status" value="1"/>
</dbReference>
<dbReference type="PIRSF" id="PIRSF039085">
    <property type="entry name" value="ABC_ATPase_HisP"/>
    <property type="match status" value="1"/>
</dbReference>
<dbReference type="PROSITE" id="PS00211">
    <property type="entry name" value="ABC_TRANSPORTER_1"/>
    <property type="match status" value="1"/>
</dbReference>
<dbReference type="InterPro" id="IPR003593">
    <property type="entry name" value="AAA+_ATPase"/>
</dbReference>